<evidence type="ECO:0000313" key="3">
    <source>
        <dbReference type="Proteomes" id="UP000887013"/>
    </source>
</evidence>
<name>A0A8X6U5P4_NEPPI</name>
<gene>
    <name evidence="2" type="ORF">NPIL_700251</name>
</gene>
<evidence type="ECO:0000313" key="2">
    <source>
        <dbReference type="EMBL" id="GFT83217.1"/>
    </source>
</evidence>
<comment type="caution">
    <text evidence="2">The sequence shown here is derived from an EMBL/GenBank/DDBJ whole genome shotgun (WGS) entry which is preliminary data.</text>
</comment>
<sequence length="121" mass="13998">MGRKQDRSGANYPHDPLTALITVITSETLPKCHLTNPQDMTSVVKRKCVAKSISLKCVTEEEVLHFSRNITGKRIEQEKRENKERDSFSLSLYMIQIIISFFLNVLTRGFALENYNFEKFL</sequence>
<dbReference type="EMBL" id="BMAW01072486">
    <property type="protein sequence ID" value="GFT83217.1"/>
    <property type="molecule type" value="Genomic_DNA"/>
</dbReference>
<keyword evidence="1" id="KW-0812">Transmembrane</keyword>
<reference evidence="2" key="1">
    <citation type="submission" date="2020-08" db="EMBL/GenBank/DDBJ databases">
        <title>Multicomponent nature underlies the extraordinary mechanical properties of spider dragline silk.</title>
        <authorList>
            <person name="Kono N."/>
            <person name="Nakamura H."/>
            <person name="Mori M."/>
            <person name="Yoshida Y."/>
            <person name="Ohtoshi R."/>
            <person name="Malay A.D."/>
            <person name="Moran D.A.P."/>
            <person name="Tomita M."/>
            <person name="Numata K."/>
            <person name="Arakawa K."/>
        </authorList>
    </citation>
    <scope>NUCLEOTIDE SEQUENCE</scope>
</reference>
<protein>
    <submittedName>
        <fullName evidence="2">Uncharacterized protein</fullName>
    </submittedName>
</protein>
<accession>A0A8X6U5P4</accession>
<keyword evidence="1" id="KW-0472">Membrane</keyword>
<keyword evidence="3" id="KW-1185">Reference proteome</keyword>
<feature type="transmembrane region" description="Helical" evidence="1">
    <location>
        <begin position="90"/>
        <end position="111"/>
    </location>
</feature>
<evidence type="ECO:0000256" key="1">
    <source>
        <dbReference type="SAM" id="Phobius"/>
    </source>
</evidence>
<dbReference type="AlphaFoldDB" id="A0A8X6U5P4"/>
<keyword evidence="1" id="KW-1133">Transmembrane helix</keyword>
<dbReference type="Proteomes" id="UP000887013">
    <property type="component" value="Unassembled WGS sequence"/>
</dbReference>
<organism evidence="2 3">
    <name type="scientific">Nephila pilipes</name>
    <name type="common">Giant wood spider</name>
    <name type="synonym">Nephila maculata</name>
    <dbReference type="NCBI Taxonomy" id="299642"/>
    <lineage>
        <taxon>Eukaryota</taxon>
        <taxon>Metazoa</taxon>
        <taxon>Ecdysozoa</taxon>
        <taxon>Arthropoda</taxon>
        <taxon>Chelicerata</taxon>
        <taxon>Arachnida</taxon>
        <taxon>Araneae</taxon>
        <taxon>Araneomorphae</taxon>
        <taxon>Entelegynae</taxon>
        <taxon>Araneoidea</taxon>
        <taxon>Nephilidae</taxon>
        <taxon>Nephila</taxon>
    </lineage>
</organism>
<proteinExistence type="predicted"/>